<evidence type="ECO:0000256" key="12">
    <source>
        <dbReference type="ARBA" id="ARBA00023239"/>
    </source>
</evidence>
<comment type="subunit">
    <text evidence="17">Homotetramer.</text>
</comment>
<evidence type="ECO:0000259" key="20">
    <source>
        <dbReference type="PROSITE" id="PS51383"/>
    </source>
</evidence>
<feature type="binding site" evidence="17">
    <location>
        <position position="484"/>
    </location>
    <ligand>
        <name>AMP</name>
        <dbReference type="ChEBI" id="CHEBI:456215"/>
    </ligand>
</feature>
<dbReference type="PIRSF" id="PIRSF017184">
    <property type="entry name" value="Nnr"/>
    <property type="match status" value="1"/>
</dbReference>
<dbReference type="KEGG" id="oni:Osc7112_4609"/>
<dbReference type="GO" id="GO:0046496">
    <property type="term" value="P:nicotinamide nucleotide metabolic process"/>
    <property type="evidence" value="ECO:0007669"/>
    <property type="project" value="UniProtKB-UniRule"/>
</dbReference>
<dbReference type="SUPFAM" id="SSF53613">
    <property type="entry name" value="Ribokinase-like"/>
    <property type="match status" value="1"/>
</dbReference>
<keyword evidence="10 17" id="KW-0520">NAD</keyword>
<evidence type="ECO:0000256" key="15">
    <source>
        <dbReference type="ARBA" id="ARBA00048238"/>
    </source>
</evidence>
<evidence type="ECO:0000256" key="10">
    <source>
        <dbReference type="ARBA" id="ARBA00023027"/>
    </source>
</evidence>
<dbReference type="HAMAP" id="MF_01966">
    <property type="entry name" value="NADHX_epimerase"/>
    <property type="match status" value="1"/>
</dbReference>
<protein>
    <recommendedName>
        <fullName evidence="19">Bifunctional NAD(P)H-hydrate repair enzyme</fullName>
    </recommendedName>
    <alternativeName>
        <fullName evidence="19">Nicotinamide nucleotide repair protein</fullName>
    </alternativeName>
    <domain>
        <recommendedName>
            <fullName evidence="19">ADP-dependent (S)-NAD(P)H-hydrate dehydratase</fullName>
            <ecNumber evidence="19">4.2.1.136</ecNumber>
        </recommendedName>
        <alternativeName>
            <fullName evidence="19">ADP-dependent NAD(P)HX dehydratase</fullName>
        </alternativeName>
    </domain>
    <domain>
        <recommendedName>
            <fullName evidence="19">NAD(P)H-hydrate epimerase</fullName>
            <ecNumber evidence="19">5.1.99.6</ecNumber>
        </recommendedName>
    </domain>
</protein>
<comment type="function">
    <text evidence="14 19">Bifunctional enzyme that catalyzes the epimerization of the S- and R-forms of NAD(P)HX and the dehydration of the S-form of NAD(P)HX at the expense of ADP, which is converted to AMP. This allows the repair of both epimers of NAD(P)HX, a damaged form of NAD(P)H that is a result of enzymatic or heat-dependent hydration.</text>
</comment>
<evidence type="ECO:0000256" key="9">
    <source>
        <dbReference type="ARBA" id="ARBA00022958"/>
    </source>
</evidence>
<sequence>MTIQKFVVTADQMRQIETRIFAAGMPVAALMEKVALLIARRIQQLLKAEGSSATSSVRDLTDRRKREEGKNLVNSQLPVIGVLVGPGHNGGDALVVARELHFQGFQVVIYCPFSKLKELTQNHADYARSLKIPFVDKIELLKNCYLLVDGLFGFGLEREITNATAAAIDEINNLNIPILSIDIPSGIHTDTGEVLGTAIRAKHTLCLGLWKMAFLQDRALEYIGSSELIDFDIPAADIAAILGETPAIQRITKASATQHLPLPRSPISHKYTNGHILIIAGSRRYSGAAILSALGARASGVGMLSIAVPESIKPMLSSQLPEALVIGCPETQSGAISELPVAIDLGLYDAIAAGPGLTLEAAIAVESVLESDRPLVLDADGLNILAQLGTVPILSERCALTIITPHPGEFKRLFPELADETGDDRIAATQAAAQLCGAAVLLKGARVCISWKDEGDSLRDSYGSRTITYLNPESTPALARGGSGDVLTGLLGGLLATAIARKSPPQSVAATAAWWHAQAGIMAAKERTELGVDAFTLTQYLIAALREFAK</sequence>
<dbReference type="PANTHER" id="PTHR12592">
    <property type="entry name" value="ATP-DEPENDENT (S)-NAD(P)H-HYDRATE DEHYDRATASE FAMILY MEMBER"/>
    <property type="match status" value="1"/>
</dbReference>
<comment type="function">
    <text evidence="17">Catalyzes the dehydration of the S-form of NAD(P)HX at the expense of ADP, which is converted to AMP. Together with NAD(P)HX epimerase, which catalyzes the epimerization of the S- and R-forms, the enzyme allows the repair of both epimers of NAD(P)HX, a damaged form of NAD(P)H that is a result of enzymatic or heat-dependent hydration.</text>
</comment>
<comment type="similarity">
    <text evidence="18">Belongs to the NnrE/AIBP family.</text>
</comment>
<dbReference type="HOGENOM" id="CLU_024853_4_1_3"/>
<organism evidence="22 23">
    <name type="scientific">Phormidium nigroviride PCC 7112</name>
    <dbReference type="NCBI Taxonomy" id="179408"/>
    <lineage>
        <taxon>Bacteria</taxon>
        <taxon>Bacillati</taxon>
        <taxon>Cyanobacteriota</taxon>
        <taxon>Cyanophyceae</taxon>
        <taxon>Oscillatoriophycideae</taxon>
        <taxon>Oscillatoriales</taxon>
        <taxon>Oscillatoriaceae</taxon>
        <taxon>Phormidium</taxon>
    </lineage>
</organism>
<dbReference type="Gene3D" id="3.40.50.10260">
    <property type="entry name" value="YjeF N-terminal domain"/>
    <property type="match status" value="1"/>
</dbReference>
<comment type="catalytic activity">
    <reaction evidence="1 18 19">
        <text>(6R)-NADHX = (6S)-NADHX</text>
        <dbReference type="Rhea" id="RHEA:32215"/>
        <dbReference type="ChEBI" id="CHEBI:64074"/>
        <dbReference type="ChEBI" id="CHEBI:64075"/>
        <dbReference type="EC" id="5.1.99.6"/>
    </reaction>
</comment>
<evidence type="ECO:0000256" key="1">
    <source>
        <dbReference type="ARBA" id="ARBA00000013"/>
    </source>
</evidence>
<evidence type="ECO:0000256" key="4">
    <source>
        <dbReference type="ARBA" id="ARBA00009524"/>
    </source>
</evidence>
<dbReference type="EMBL" id="CP003614">
    <property type="protein sequence ID" value="AFZ08901.1"/>
    <property type="molecule type" value="Genomic_DNA"/>
</dbReference>
<comment type="similarity">
    <text evidence="3 19">In the N-terminal section; belongs to the NnrE/AIBP family.</text>
</comment>
<comment type="catalytic activity">
    <reaction evidence="15 17 19">
        <text>(6S)-NADHX + ADP = AMP + phosphate + NADH + H(+)</text>
        <dbReference type="Rhea" id="RHEA:32223"/>
        <dbReference type="ChEBI" id="CHEBI:15378"/>
        <dbReference type="ChEBI" id="CHEBI:43474"/>
        <dbReference type="ChEBI" id="CHEBI:57945"/>
        <dbReference type="ChEBI" id="CHEBI:64074"/>
        <dbReference type="ChEBI" id="CHEBI:456215"/>
        <dbReference type="ChEBI" id="CHEBI:456216"/>
        <dbReference type="EC" id="4.2.1.136"/>
    </reaction>
</comment>
<keyword evidence="7 17" id="KW-0067">ATP-binding</keyword>
<dbReference type="Pfam" id="PF01256">
    <property type="entry name" value="Carb_kinase"/>
    <property type="match status" value="1"/>
</dbReference>
<keyword evidence="11 18" id="KW-0413">Isomerase</keyword>
<evidence type="ECO:0000256" key="19">
    <source>
        <dbReference type="PIRNR" id="PIRNR017184"/>
    </source>
</evidence>
<dbReference type="NCBIfam" id="TIGR00196">
    <property type="entry name" value="yjeF_cterm"/>
    <property type="match status" value="1"/>
</dbReference>
<feature type="binding site" evidence="18">
    <location>
        <position position="149"/>
    </location>
    <ligand>
        <name>K(+)</name>
        <dbReference type="ChEBI" id="CHEBI:29103"/>
    </ligand>
</feature>
<feature type="binding site" evidence="17">
    <location>
        <position position="288"/>
    </location>
    <ligand>
        <name>(6S)-NADPHX</name>
        <dbReference type="ChEBI" id="CHEBI:64076"/>
    </ligand>
</feature>
<feature type="binding site" evidence="17">
    <location>
        <position position="406"/>
    </location>
    <ligand>
        <name>(6S)-NADPHX</name>
        <dbReference type="ChEBI" id="CHEBI:64076"/>
    </ligand>
</feature>
<gene>
    <name evidence="17" type="primary">nnrD</name>
    <name evidence="18" type="synonym">nnrE</name>
    <name evidence="22" type="ORF">Osc7112_4609</name>
</gene>
<keyword evidence="6 17" id="KW-0547">Nucleotide-binding</keyword>
<dbReference type="Gene3D" id="3.40.1190.20">
    <property type="match status" value="1"/>
</dbReference>
<dbReference type="SUPFAM" id="SSF64153">
    <property type="entry name" value="YjeF N-terminal domain-like"/>
    <property type="match status" value="1"/>
</dbReference>
<evidence type="ECO:0000313" key="22">
    <source>
        <dbReference type="EMBL" id="AFZ08901.1"/>
    </source>
</evidence>
<evidence type="ECO:0000256" key="6">
    <source>
        <dbReference type="ARBA" id="ARBA00022741"/>
    </source>
</evidence>
<keyword evidence="9 18" id="KW-0630">Potassium</keyword>
<accession>K9VLS3</accession>
<evidence type="ECO:0000256" key="5">
    <source>
        <dbReference type="ARBA" id="ARBA00022723"/>
    </source>
</evidence>
<feature type="binding site" evidence="18">
    <location>
        <position position="185"/>
    </location>
    <ligand>
        <name>K(+)</name>
        <dbReference type="ChEBI" id="CHEBI:29103"/>
    </ligand>
</feature>
<feature type="domain" description="YjeF N-terminal" evidence="21">
    <location>
        <begin position="13"/>
        <end position="239"/>
    </location>
</feature>
<dbReference type="eggNOG" id="COG0063">
    <property type="taxonomic scope" value="Bacteria"/>
</dbReference>
<dbReference type="PANTHER" id="PTHR12592:SF0">
    <property type="entry name" value="ATP-DEPENDENT (S)-NAD(P)H-HYDRATE DEHYDRATASE"/>
    <property type="match status" value="1"/>
</dbReference>
<evidence type="ECO:0000256" key="14">
    <source>
        <dbReference type="ARBA" id="ARBA00025153"/>
    </source>
</evidence>
<dbReference type="AlphaFoldDB" id="K9VLS3"/>
<dbReference type="InterPro" id="IPR030677">
    <property type="entry name" value="Nnr"/>
</dbReference>
<comment type="function">
    <text evidence="18">Catalyzes the epimerization of the S- and R-forms of NAD(P)HX, a damaged form of NAD(P)H that is a result of enzymatic or heat-dependent hydration. This is a prerequisite for the S-specific NAD(P)H-hydrate dehydratase to allow the repair of both epimers of NAD(P)HX.</text>
</comment>
<dbReference type="InterPro" id="IPR004443">
    <property type="entry name" value="YjeF_N_dom"/>
</dbReference>
<dbReference type="NCBIfam" id="TIGR00197">
    <property type="entry name" value="yjeF_nterm"/>
    <property type="match status" value="1"/>
</dbReference>
<evidence type="ECO:0000256" key="11">
    <source>
        <dbReference type="ARBA" id="ARBA00023235"/>
    </source>
</evidence>
<comment type="cofactor">
    <cofactor evidence="18 19">
        <name>K(+)</name>
        <dbReference type="ChEBI" id="CHEBI:29103"/>
    </cofactor>
    <text evidence="18 19">Binds 1 potassium ion per subunit.</text>
</comment>
<dbReference type="OrthoDB" id="9806925at2"/>
<dbReference type="CDD" id="cd01171">
    <property type="entry name" value="YXKO-related"/>
    <property type="match status" value="1"/>
</dbReference>
<evidence type="ECO:0000256" key="13">
    <source>
        <dbReference type="ARBA" id="ARBA00023268"/>
    </source>
</evidence>
<dbReference type="RefSeq" id="WP_015178141.1">
    <property type="nucleotide sequence ID" value="NC_019729.1"/>
</dbReference>
<dbReference type="eggNOG" id="COG0062">
    <property type="taxonomic scope" value="Bacteria"/>
</dbReference>
<evidence type="ECO:0000256" key="18">
    <source>
        <dbReference type="HAMAP-Rule" id="MF_01966"/>
    </source>
</evidence>
<dbReference type="GO" id="GO:0052856">
    <property type="term" value="F:NAD(P)HX epimerase activity"/>
    <property type="evidence" value="ECO:0007669"/>
    <property type="project" value="UniProtKB-UniRule"/>
</dbReference>
<dbReference type="Pfam" id="PF03853">
    <property type="entry name" value="YjeF_N"/>
    <property type="match status" value="1"/>
</dbReference>
<comment type="caution">
    <text evidence="17">Lacks conserved residue(s) required for the propagation of feature annotation.</text>
</comment>
<dbReference type="InterPro" id="IPR036652">
    <property type="entry name" value="YjeF_N_dom_sf"/>
</dbReference>
<feature type="domain" description="YjeF C-terminal" evidence="20">
    <location>
        <begin position="253"/>
        <end position="548"/>
    </location>
</feature>
<comment type="cofactor">
    <cofactor evidence="17">
        <name>Mg(2+)</name>
        <dbReference type="ChEBI" id="CHEBI:18420"/>
    </cofactor>
</comment>
<keyword evidence="8 17" id="KW-0521">NADP</keyword>
<keyword evidence="13" id="KW-0511">Multifunctional enzyme</keyword>
<evidence type="ECO:0000259" key="21">
    <source>
        <dbReference type="PROSITE" id="PS51385"/>
    </source>
</evidence>
<dbReference type="GO" id="GO:0005524">
    <property type="term" value="F:ATP binding"/>
    <property type="evidence" value="ECO:0007669"/>
    <property type="project" value="UniProtKB-UniRule"/>
</dbReference>
<dbReference type="EC" id="4.2.1.136" evidence="19"/>
<dbReference type="InterPro" id="IPR017953">
    <property type="entry name" value="Carbohydrate_kinase_pred_CS"/>
</dbReference>
<evidence type="ECO:0000256" key="16">
    <source>
        <dbReference type="ARBA" id="ARBA00049209"/>
    </source>
</evidence>
<dbReference type="GO" id="GO:0046872">
    <property type="term" value="F:metal ion binding"/>
    <property type="evidence" value="ECO:0007669"/>
    <property type="project" value="UniProtKB-UniRule"/>
</dbReference>
<feature type="binding site" evidence="18">
    <location>
        <position position="182"/>
    </location>
    <ligand>
        <name>(6S)-NADPHX</name>
        <dbReference type="ChEBI" id="CHEBI:64076"/>
    </ligand>
</feature>
<comment type="similarity">
    <text evidence="17">Belongs to the NnrD/CARKD family.</text>
</comment>
<proteinExistence type="inferred from homology"/>
<feature type="binding site" evidence="17">
    <location>
        <position position="356"/>
    </location>
    <ligand>
        <name>(6S)-NADPHX</name>
        <dbReference type="ChEBI" id="CHEBI:64076"/>
    </ligand>
</feature>
<feature type="binding site" evidence="17">
    <location>
        <position position="485"/>
    </location>
    <ligand>
        <name>(6S)-NADPHX</name>
        <dbReference type="ChEBI" id="CHEBI:64076"/>
    </ligand>
</feature>
<dbReference type="EC" id="5.1.99.6" evidence="19"/>
<dbReference type="Proteomes" id="UP000010478">
    <property type="component" value="Chromosome"/>
</dbReference>
<evidence type="ECO:0000256" key="3">
    <source>
        <dbReference type="ARBA" id="ARBA00006001"/>
    </source>
</evidence>
<dbReference type="STRING" id="179408.Osc7112_4609"/>
<dbReference type="GO" id="GO:0052855">
    <property type="term" value="F:ADP-dependent NAD(P)H-hydrate dehydratase activity"/>
    <property type="evidence" value="ECO:0007669"/>
    <property type="project" value="UniProtKB-UniRule"/>
</dbReference>
<feature type="binding site" evidence="18">
    <location>
        <begin position="153"/>
        <end position="159"/>
    </location>
    <ligand>
        <name>(6S)-NADPHX</name>
        <dbReference type="ChEBI" id="CHEBI:64076"/>
    </ligand>
</feature>
<dbReference type="InterPro" id="IPR029056">
    <property type="entry name" value="Ribokinase-like"/>
</dbReference>
<dbReference type="GO" id="GO:0110051">
    <property type="term" value="P:metabolite repair"/>
    <property type="evidence" value="ECO:0007669"/>
    <property type="project" value="TreeGrafter"/>
</dbReference>
<evidence type="ECO:0000256" key="2">
    <source>
        <dbReference type="ARBA" id="ARBA00000909"/>
    </source>
</evidence>
<comment type="catalytic activity">
    <reaction evidence="16 17 19">
        <text>(6S)-NADPHX + ADP = AMP + phosphate + NADPH + H(+)</text>
        <dbReference type="Rhea" id="RHEA:32235"/>
        <dbReference type="ChEBI" id="CHEBI:15378"/>
        <dbReference type="ChEBI" id="CHEBI:43474"/>
        <dbReference type="ChEBI" id="CHEBI:57783"/>
        <dbReference type="ChEBI" id="CHEBI:64076"/>
        <dbReference type="ChEBI" id="CHEBI:456215"/>
        <dbReference type="ChEBI" id="CHEBI:456216"/>
        <dbReference type="EC" id="4.2.1.136"/>
    </reaction>
</comment>
<evidence type="ECO:0000256" key="17">
    <source>
        <dbReference type="HAMAP-Rule" id="MF_01965"/>
    </source>
</evidence>
<name>K9VLS3_9CYAN</name>
<keyword evidence="23" id="KW-1185">Reference proteome</keyword>
<comment type="similarity">
    <text evidence="4 19">In the C-terminal section; belongs to the NnrD/CARKD family.</text>
</comment>
<dbReference type="PATRIC" id="fig|179408.3.peg.5730"/>
<feature type="binding site" evidence="18">
    <location>
        <begin position="88"/>
        <end position="92"/>
    </location>
    <ligand>
        <name>(6S)-NADPHX</name>
        <dbReference type="ChEBI" id="CHEBI:64076"/>
    </ligand>
</feature>
<feature type="binding site" evidence="18">
    <location>
        <position position="89"/>
    </location>
    <ligand>
        <name>K(+)</name>
        <dbReference type="ChEBI" id="CHEBI:29103"/>
    </ligand>
</feature>
<dbReference type="PROSITE" id="PS51383">
    <property type="entry name" value="YJEF_C_3"/>
    <property type="match status" value="1"/>
</dbReference>
<dbReference type="InterPro" id="IPR000631">
    <property type="entry name" value="CARKD"/>
</dbReference>
<dbReference type="PROSITE" id="PS01050">
    <property type="entry name" value="YJEF_C_2"/>
    <property type="match status" value="1"/>
</dbReference>
<evidence type="ECO:0000256" key="8">
    <source>
        <dbReference type="ARBA" id="ARBA00022857"/>
    </source>
</evidence>
<evidence type="ECO:0000313" key="23">
    <source>
        <dbReference type="Proteomes" id="UP000010478"/>
    </source>
</evidence>
<keyword evidence="5 18" id="KW-0479">Metal-binding</keyword>
<comment type="catalytic activity">
    <reaction evidence="2 18 19">
        <text>(6R)-NADPHX = (6S)-NADPHX</text>
        <dbReference type="Rhea" id="RHEA:32227"/>
        <dbReference type="ChEBI" id="CHEBI:64076"/>
        <dbReference type="ChEBI" id="CHEBI:64077"/>
        <dbReference type="EC" id="5.1.99.6"/>
    </reaction>
</comment>
<evidence type="ECO:0000256" key="7">
    <source>
        <dbReference type="ARBA" id="ARBA00022840"/>
    </source>
</evidence>
<reference evidence="22 23" key="1">
    <citation type="submission" date="2012-05" db="EMBL/GenBank/DDBJ databases">
        <title>Finished chromosome of genome of Oscillatoria sp. PCC 7112.</title>
        <authorList>
            <consortium name="US DOE Joint Genome Institute"/>
            <person name="Gugger M."/>
            <person name="Coursin T."/>
            <person name="Rippka R."/>
            <person name="Tandeau De Marsac N."/>
            <person name="Huntemann M."/>
            <person name="Wei C.-L."/>
            <person name="Han J."/>
            <person name="Detter J.C."/>
            <person name="Han C."/>
            <person name="Tapia R."/>
            <person name="Davenport K."/>
            <person name="Daligault H."/>
            <person name="Erkkila T."/>
            <person name="Gu W."/>
            <person name="Munk A.C.C."/>
            <person name="Teshima H."/>
            <person name="Xu Y."/>
            <person name="Chain P."/>
            <person name="Chen A."/>
            <person name="Krypides N."/>
            <person name="Mavromatis K."/>
            <person name="Markowitz V."/>
            <person name="Szeto E."/>
            <person name="Ivanova N."/>
            <person name="Mikhailova N."/>
            <person name="Ovchinnikova G."/>
            <person name="Pagani I."/>
            <person name="Pati A."/>
            <person name="Goodwin L."/>
            <person name="Peters L."/>
            <person name="Pitluck S."/>
            <person name="Woyke T."/>
            <person name="Kerfeld C."/>
        </authorList>
    </citation>
    <scope>NUCLEOTIDE SEQUENCE [LARGE SCALE GENOMIC DNA]</scope>
    <source>
        <strain evidence="22 23">PCC 7112</strain>
    </source>
</reference>
<dbReference type="PROSITE" id="PS51385">
    <property type="entry name" value="YJEF_N"/>
    <property type="match status" value="1"/>
</dbReference>
<keyword evidence="12 17" id="KW-0456">Lyase</keyword>
<dbReference type="HAMAP" id="MF_01965">
    <property type="entry name" value="NADHX_dehydratase"/>
    <property type="match status" value="1"/>
</dbReference>